<keyword evidence="16" id="KW-1185">Reference proteome</keyword>
<reference evidence="15" key="1">
    <citation type="submission" date="2020-02" db="EMBL/GenBank/DDBJ databases">
        <authorList>
            <person name="Scholz U."/>
            <person name="Mascher M."/>
            <person name="Fiebig A."/>
        </authorList>
    </citation>
    <scope>NUCLEOTIDE SEQUENCE</scope>
</reference>
<keyword evidence="6" id="KW-0812">Transmembrane</keyword>
<keyword evidence="5" id="KW-0808">Transferase</keyword>
<evidence type="ECO:0000313" key="16">
    <source>
        <dbReference type="Proteomes" id="UP000663760"/>
    </source>
</evidence>
<evidence type="ECO:0000256" key="4">
    <source>
        <dbReference type="ARBA" id="ARBA00022676"/>
    </source>
</evidence>
<keyword evidence="12" id="KW-0119">Carbohydrate metabolism</keyword>
<evidence type="ECO:0000256" key="8">
    <source>
        <dbReference type="ARBA" id="ARBA00022989"/>
    </source>
</evidence>
<dbReference type="InterPro" id="IPR019378">
    <property type="entry name" value="GDP-Fuc_O-FucTrfase"/>
</dbReference>
<feature type="compositionally biased region" description="Basic and acidic residues" evidence="14">
    <location>
        <begin position="37"/>
        <end position="54"/>
    </location>
</feature>
<proteinExistence type="inferred from homology"/>
<dbReference type="AlphaFoldDB" id="A0A7I8KJU7"/>
<feature type="compositionally biased region" description="Polar residues" evidence="14">
    <location>
        <begin position="1"/>
        <end position="13"/>
    </location>
</feature>
<evidence type="ECO:0000313" key="15">
    <source>
        <dbReference type="EMBL" id="CAA7398069.1"/>
    </source>
</evidence>
<feature type="region of interest" description="Disordered" evidence="14">
    <location>
        <begin position="454"/>
        <end position="475"/>
    </location>
</feature>
<keyword evidence="11" id="KW-0294">Fucose metabolism</keyword>
<comment type="similarity">
    <text evidence="3">Belongs to the glycosyltransferase GT106 family.</text>
</comment>
<name>A0A7I8KJU7_SPIIN</name>
<feature type="compositionally biased region" description="Basic residues" evidence="14">
    <location>
        <begin position="454"/>
        <end position="464"/>
    </location>
</feature>
<keyword evidence="10" id="KW-0325">Glycoprotein</keyword>
<evidence type="ECO:0000256" key="6">
    <source>
        <dbReference type="ARBA" id="ARBA00022692"/>
    </source>
</evidence>
<evidence type="ECO:0000256" key="12">
    <source>
        <dbReference type="ARBA" id="ARBA00023277"/>
    </source>
</evidence>
<keyword evidence="7" id="KW-0735">Signal-anchor</keyword>
<evidence type="ECO:0000256" key="14">
    <source>
        <dbReference type="SAM" id="MobiDB-lite"/>
    </source>
</evidence>
<dbReference type="PANTHER" id="PTHR31741:SF4">
    <property type="entry name" value="O-FUCOSYLTRANSFERASE 28"/>
    <property type="match status" value="1"/>
</dbReference>
<evidence type="ECO:0000256" key="13">
    <source>
        <dbReference type="ARBA" id="ARBA00030350"/>
    </source>
</evidence>
<organism evidence="15 16">
    <name type="scientific">Spirodela intermedia</name>
    <name type="common">Intermediate duckweed</name>
    <dbReference type="NCBI Taxonomy" id="51605"/>
    <lineage>
        <taxon>Eukaryota</taxon>
        <taxon>Viridiplantae</taxon>
        <taxon>Streptophyta</taxon>
        <taxon>Embryophyta</taxon>
        <taxon>Tracheophyta</taxon>
        <taxon>Spermatophyta</taxon>
        <taxon>Magnoliopsida</taxon>
        <taxon>Liliopsida</taxon>
        <taxon>Araceae</taxon>
        <taxon>Lemnoideae</taxon>
        <taxon>Spirodela</taxon>
    </lineage>
</organism>
<sequence>MASAGLSPTTAVNVVTARRRATESEVNVESTPPKATQSEEAKANGHDGAVDQHNHHGHVHHHRMRSVARRAWRWRIVAAVFELWQKPANGGNYFECIERPRNRYNVRFFFLRDATLGRIHPSHANGGLNQMRMGISDMVAAAKMMNAGLVLPFLDHASFWADPSGFKDIFDWKHFLNVLKDDIEVVESLPLRYRRVKPAEKAPVSWSKSNYYKQEMRRLLLRRKVINITRTDSRLANNGIAPSLQKLRCRANYWALRYTAEIEEMGRKLKDMFSFTDCTHGLSAEESRELEAMRWSTANWRDKLINGTDVRRRGGCPMTPREAALLLKAMGYPSVTNVYIATGEIYGSRTMDAFLAEFPNVHTHSSLATAEELGPFAGYSNRLAALDYVVALGSDVFVYTYDGNMAKAVQGHRKFEGFRVTLNPDRRRLVKLVDEMDARELTWEQFALAVKGHHAGRRGGPSKRRAGETAQVEPKTEENFYANPFPDCICAEGGAAARGSNRRRLGRRR</sequence>
<evidence type="ECO:0000256" key="5">
    <source>
        <dbReference type="ARBA" id="ARBA00022679"/>
    </source>
</evidence>
<comment type="pathway">
    <text evidence="2">Glycan metabolism.</text>
</comment>
<evidence type="ECO:0000256" key="10">
    <source>
        <dbReference type="ARBA" id="ARBA00023180"/>
    </source>
</evidence>
<dbReference type="InterPro" id="IPR024709">
    <property type="entry name" value="FucosylTrfase_pln"/>
</dbReference>
<evidence type="ECO:0000256" key="3">
    <source>
        <dbReference type="ARBA" id="ARBA00007737"/>
    </source>
</evidence>
<dbReference type="EMBL" id="LR746269">
    <property type="protein sequence ID" value="CAA7398069.1"/>
    <property type="molecule type" value="Genomic_DNA"/>
</dbReference>
<feature type="region of interest" description="Disordered" evidence="14">
    <location>
        <begin position="1"/>
        <end position="63"/>
    </location>
</feature>
<dbReference type="GO" id="GO:0005737">
    <property type="term" value="C:cytoplasm"/>
    <property type="evidence" value="ECO:0007669"/>
    <property type="project" value="TreeGrafter"/>
</dbReference>
<dbReference type="Proteomes" id="UP000663760">
    <property type="component" value="Chromosome 6"/>
</dbReference>
<accession>A0A7I8KJU7</accession>
<dbReference type="GO" id="GO:0016757">
    <property type="term" value="F:glycosyltransferase activity"/>
    <property type="evidence" value="ECO:0007669"/>
    <property type="project" value="UniProtKB-KW"/>
</dbReference>
<dbReference type="CDD" id="cd11299">
    <property type="entry name" value="O-FucT_plant"/>
    <property type="match status" value="1"/>
</dbReference>
<keyword evidence="8" id="KW-1133">Transmembrane helix</keyword>
<gene>
    <name evidence="15" type="ORF">SI8410_06008734</name>
</gene>
<protein>
    <recommendedName>
        <fullName evidence="13">O-fucosyltransferase family protein</fullName>
    </recommendedName>
</protein>
<keyword evidence="4" id="KW-0328">Glycosyltransferase</keyword>
<evidence type="ECO:0000256" key="1">
    <source>
        <dbReference type="ARBA" id="ARBA00004606"/>
    </source>
</evidence>
<dbReference type="PANTHER" id="PTHR31741">
    <property type="entry name" value="OS02G0726500 PROTEIN-RELATED"/>
    <property type="match status" value="1"/>
</dbReference>
<evidence type="ECO:0000256" key="7">
    <source>
        <dbReference type="ARBA" id="ARBA00022968"/>
    </source>
</evidence>
<evidence type="ECO:0000256" key="9">
    <source>
        <dbReference type="ARBA" id="ARBA00023136"/>
    </source>
</evidence>
<evidence type="ECO:0000256" key="11">
    <source>
        <dbReference type="ARBA" id="ARBA00023253"/>
    </source>
</evidence>
<dbReference type="Pfam" id="PF10250">
    <property type="entry name" value="O-FucT"/>
    <property type="match status" value="1"/>
</dbReference>
<comment type="subcellular location">
    <subcellularLocation>
        <location evidence="1">Membrane</location>
        <topology evidence="1">Single-pass type II membrane protein</topology>
    </subcellularLocation>
</comment>
<keyword evidence="9" id="KW-0472">Membrane</keyword>
<dbReference type="OrthoDB" id="2015856at2759"/>
<evidence type="ECO:0000256" key="2">
    <source>
        <dbReference type="ARBA" id="ARBA00004881"/>
    </source>
</evidence>
<dbReference type="GO" id="GO:0016020">
    <property type="term" value="C:membrane"/>
    <property type="evidence" value="ECO:0007669"/>
    <property type="project" value="UniProtKB-SubCell"/>
</dbReference>
<dbReference type="GO" id="GO:0006004">
    <property type="term" value="P:fucose metabolic process"/>
    <property type="evidence" value="ECO:0007669"/>
    <property type="project" value="UniProtKB-KW"/>
</dbReference>
<feature type="compositionally biased region" description="Polar residues" evidence="14">
    <location>
        <begin position="24"/>
        <end position="36"/>
    </location>
</feature>